<accession>A0A832YMS6</accession>
<dbReference type="Pfam" id="PF00571">
    <property type="entry name" value="CBS"/>
    <property type="match status" value="2"/>
</dbReference>
<dbReference type="SUPFAM" id="SSF54631">
    <property type="entry name" value="CBS-domain pair"/>
    <property type="match status" value="1"/>
</dbReference>
<dbReference type="AlphaFoldDB" id="A0A832YMS6"/>
<organism evidence="3 4">
    <name type="scientific">Methanothermococcus okinawensis</name>
    <dbReference type="NCBI Taxonomy" id="155863"/>
    <lineage>
        <taxon>Archaea</taxon>
        <taxon>Methanobacteriati</taxon>
        <taxon>Methanobacteriota</taxon>
        <taxon>Methanomada group</taxon>
        <taxon>Methanococci</taxon>
        <taxon>Methanococcales</taxon>
        <taxon>Methanococcaceae</taxon>
        <taxon>Methanothermococcus</taxon>
    </lineage>
</organism>
<comment type="caution">
    <text evidence="3">The sequence shown here is derived from an EMBL/GenBank/DDBJ whole genome shotgun (WGS) entry which is preliminary data.</text>
</comment>
<dbReference type="InterPro" id="IPR000644">
    <property type="entry name" value="CBS_dom"/>
</dbReference>
<dbReference type="EMBL" id="DQSV01000012">
    <property type="protein sequence ID" value="HIP16817.1"/>
    <property type="molecule type" value="Genomic_DNA"/>
</dbReference>
<evidence type="ECO:0000259" key="2">
    <source>
        <dbReference type="PROSITE" id="PS51371"/>
    </source>
</evidence>
<evidence type="ECO:0000313" key="3">
    <source>
        <dbReference type="EMBL" id="HIP16817.1"/>
    </source>
</evidence>
<reference evidence="3" key="1">
    <citation type="journal article" date="2020" name="ISME J.">
        <title>Gammaproteobacteria mediating utilization of methyl-, sulfur- and petroleum organic compounds in deep ocean hydrothermal plumes.</title>
        <authorList>
            <person name="Zhou Z."/>
            <person name="Liu Y."/>
            <person name="Pan J."/>
            <person name="Cron B.R."/>
            <person name="Toner B.M."/>
            <person name="Anantharaman K."/>
            <person name="Breier J.A."/>
            <person name="Dick G.J."/>
            <person name="Li M."/>
        </authorList>
    </citation>
    <scope>NUCLEOTIDE SEQUENCE</scope>
    <source>
        <strain evidence="3">SZUA-1385</strain>
    </source>
</reference>
<dbReference type="PROSITE" id="PS51371">
    <property type="entry name" value="CBS"/>
    <property type="match status" value="1"/>
</dbReference>
<gene>
    <name evidence="3" type="ORF">EYG76_00740</name>
</gene>
<name>A0A832YMS6_9EURY</name>
<dbReference type="Gene3D" id="3.10.580.10">
    <property type="entry name" value="CBS-domain"/>
    <property type="match status" value="2"/>
</dbReference>
<dbReference type="Proteomes" id="UP000605144">
    <property type="component" value="Unassembled WGS sequence"/>
</dbReference>
<feature type="domain" description="CBS" evidence="2">
    <location>
        <begin position="8"/>
        <end position="65"/>
    </location>
</feature>
<evidence type="ECO:0000313" key="4">
    <source>
        <dbReference type="Proteomes" id="UP000605144"/>
    </source>
</evidence>
<keyword evidence="1" id="KW-0129">CBS domain</keyword>
<sequence length="121" mass="13639">MPKIKDIMNKNFLKMSPEMIGGEAVETLYKNKKAYAPVVEDGKLEGWITALDILAGCKHSKVEDLMLYVDEIKVLNEEDEITEDLIDEMIKGEIIAYPVVDAKGYVIGTLSIFDLMKIKNN</sequence>
<evidence type="ECO:0000256" key="1">
    <source>
        <dbReference type="PROSITE-ProRule" id="PRU00703"/>
    </source>
</evidence>
<dbReference type="InterPro" id="IPR046342">
    <property type="entry name" value="CBS_dom_sf"/>
</dbReference>
<protein>
    <submittedName>
        <fullName evidence="3">CBS domain-containing protein</fullName>
    </submittedName>
</protein>
<proteinExistence type="predicted"/>